<dbReference type="PANTHER" id="PTHR24096:SF149">
    <property type="entry name" value="AMP-BINDING DOMAIN-CONTAINING PROTEIN-RELATED"/>
    <property type="match status" value="1"/>
</dbReference>
<evidence type="ECO:0000313" key="4">
    <source>
        <dbReference type="EMBL" id="CAI4212056.1"/>
    </source>
</evidence>
<dbReference type="Gene3D" id="3.40.50.12780">
    <property type="entry name" value="N-terminal domain of ligase-like"/>
    <property type="match status" value="1"/>
</dbReference>
<gene>
    <name evidence="4" type="ORF">PPNO1_LOCUS1826</name>
</gene>
<dbReference type="InterPro" id="IPR042099">
    <property type="entry name" value="ANL_N_sf"/>
</dbReference>
<feature type="domain" description="AMP-dependent synthetase/ligase" evidence="3">
    <location>
        <begin position="244"/>
        <end position="334"/>
    </location>
</feature>
<feature type="domain" description="AMP-dependent synthetase/ligase" evidence="3">
    <location>
        <begin position="77"/>
        <end position="229"/>
    </location>
</feature>
<comment type="caution">
    <text evidence="4">The sequence shown here is derived from an EMBL/GenBank/DDBJ whole genome shotgun (WGS) entry which is preliminary data.</text>
</comment>
<keyword evidence="2" id="KW-0436">Ligase</keyword>
<name>A0A9P1GY64_9PEZI</name>
<protein>
    <recommendedName>
        <fullName evidence="3">AMP-dependent synthetase/ligase domain-containing protein</fullName>
    </recommendedName>
</protein>
<evidence type="ECO:0000259" key="3">
    <source>
        <dbReference type="Pfam" id="PF00501"/>
    </source>
</evidence>
<dbReference type="OrthoDB" id="4685507at2759"/>
<dbReference type="PANTHER" id="PTHR24096">
    <property type="entry name" value="LONG-CHAIN-FATTY-ACID--COA LIGASE"/>
    <property type="match status" value="1"/>
</dbReference>
<accession>A0A9P1GY64</accession>
<sequence>MPARIHKSPFRDLNLVQDDLLSFLLSNSRNHPADKPLFVDAISGESYTYAETIRRTKSLAHGLRQLGVKPGDIVGVLHQLTVSGAQYIIAHETLIDTARTAAAKGTKLRHILRDRLATTCPSTEPLVSVPKERLATQPAFICFSSGTTGAAKGVEISHNNVTANIQQWQELYYSEVAPSPTAVAFLPFSHIYAINAIICGGLYRGTTMVVLPRFDLDVYLRSIQNYKPDELHLRAPHHVGCGALSAELGDAVEKRFKDAYGTTVHCHQGWGLTETSPAVTGIHTSHWHMRRTVGCVGPNMEIRLVDNDTGEDVTDWAQQGEVWVRGPNVVIGYYGNEEATKESFHVDEEGRRWFKTGDIATIDADGFVVIRDRIKEMIKYKGLQVIPSELEGKLLQHPTSRTAASPRSDATPKSVVDGIHAWLNERVANHKKLRGGIRVVDAIPKSPSGKILRRVLKDSLKAKPTASKL</sequence>
<dbReference type="Pfam" id="PF00501">
    <property type="entry name" value="AMP-binding"/>
    <property type="match status" value="2"/>
</dbReference>
<dbReference type="InterPro" id="IPR000873">
    <property type="entry name" value="AMP-dep_synth/lig_dom"/>
</dbReference>
<dbReference type="PROSITE" id="PS00455">
    <property type="entry name" value="AMP_BINDING"/>
    <property type="match status" value="1"/>
</dbReference>
<dbReference type="SUPFAM" id="SSF56801">
    <property type="entry name" value="Acetyl-CoA synthetase-like"/>
    <property type="match status" value="1"/>
</dbReference>
<reference evidence="4" key="1">
    <citation type="submission" date="2022-11" db="EMBL/GenBank/DDBJ databases">
        <authorList>
            <person name="Scott C."/>
            <person name="Bruce N."/>
        </authorList>
    </citation>
    <scope>NUCLEOTIDE SEQUENCE</scope>
</reference>
<evidence type="ECO:0000256" key="2">
    <source>
        <dbReference type="ARBA" id="ARBA00022598"/>
    </source>
</evidence>
<proteinExistence type="inferred from homology"/>
<dbReference type="AlphaFoldDB" id="A0A9P1GY64"/>
<dbReference type="GO" id="GO:0016405">
    <property type="term" value="F:CoA-ligase activity"/>
    <property type="evidence" value="ECO:0007669"/>
    <property type="project" value="TreeGrafter"/>
</dbReference>
<dbReference type="Gene3D" id="3.30.300.30">
    <property type="match status" value="1"/>
</dbReference>
<dbReference type="Proteomes" id="UP000838763">
    <property type="component" value="Unassembled WGS sequence"/>
</dbReference>
<organism evidence="4 5">
    <name type="scientific">Parascedosporium putredinis</name>
    <dbReference type="NCBI Taxonomy" id="1442378"/>
    <lineage>
        <taxon>Eukaryota</taxon>
        <taxon>Fungi</taxon>
        <taxon>Dikarya</taxon>
        <taxon>Ascomycota</taxon>
        <taxon>Pezizomycotina</taxon>
        <taxon>Sordariomycetes</taxon>
        <taxon>Hypocreomycetidae</taxon>
        <taxon>Microascales</taxon>
        <taxon>Microascaceae</taxon>
        <taxon>Parascedosporium</taxon>
    </lineage>
</organism>
<dbReference type="InterPro" id="IPR020845">
    <property type="entry name" value="AMP-binding_CS"/>
</dbReference>
<dbReference type="EMBL" id="CALLCH030000003">
    <property type="protein sequence ID" value="CAI4212056.1"/>
    <property type="molecule type" value="Genomic_DNA"/>
</dbReference>
<keyword evidence="5" id="KW-1185">Reference proteome</keyword>
<evidence type="ECO:0000256" key="1">
    <source>
        <dbReference type="ARBA" id="ARBA00006432"/>
    </source>
</evidence>
<dbReference type="InterPro" id="IPR045851">
    <property type="entry name" value="AMP-bd_C_sf"/>
</dbReference>
<evidence type="ECO:0000313" key="5">
    <source>
        <dbReference type="Proteomes" id="UP000838763"/>
    </source>
</evidence>
<comment type="similarity">
    <text evidence="1">Belongs to the ATP-dependent AMP-binding enzyme family.</text>
</comment>